<organism evidence="10 11">
    <name type="scientific">Nitratidesulfovibrio vulgaris (strain DP4)</name>
    <name type="common">Desulfovibrio vulgaris</name>
    <dbReference type="NCBI Taxonomy" id="391774"/>
    <lineage>
        <taxon>Bacteria</taxon>
        <taxon>Pseudomonadati</taxon>
        <taxon>Thermodesulfobacteriota</taxon>
        <taxon>Desulfovibrionia</taxon>
        <taxon>Desulfovibrionales</taxon>
        <taxon>Desulfovibrionaceae</taxon>
        <taxon>Nitratidesulfovibrio</taxon>
    </lineage>
</organism>
<accession>A0A0H3A8R3</accession>
<feature type="domain" description="ABC transporter" evidence="9">
    <location>
        <begin position="285"/>
        <end position="537"/>
    </location>
</feature>
<dbReference type="PROSITE" id="PS00211">
    <property type="entry name" value="ABC_TRANSPORTER_1"/>
    <property type="match status" value="2"/>
</dbReference>
<proteinExistence type="inferred from homology"/>
<evidence type="ECO:0000256" key="2">
    <source>
        <dbReference type="ARBA" id="ARBA00005417"/>
    </source>
</evidence>
<evidence type="ECO:0000256" key="6">
    <source>
        <dbReference type="ARBA" id="ARBA00022840"/>
    </source>
</evidence>
<evidence type="ECO:0000256" key="8">
    <source>
        <dbReference type="SAM" id="MobiDB-lite"/>
    </source>
</evidence>
<evidence type="ECO:0000256" key="3">
    <source>
        <dbReference type="ARBA" id="ARBA00022448"/>
    </source>
</evidence>
<keyword evidence="7" id="KW-0472">Membrane</keyword>
<dbReference type="EMBL" id="CP000527">
    <property type="protein sequence ID" value="ABM27863.1"/>
    <property type="molecule type" value="Genomic_DNA"/>
</dbReference>
<dbReference type="Gene3D" id="3.40.50.300">
    <property type="entry name" value="P-loop containing nucleotide triphosphate hydrolases"/>
    <property type="match status" value="2"/>
</dbReference>
<evidence type="ECO:0000313" key="10">
    <source>
        <dbReference type="EMBL" id="ABM27863.1"/>
    </source>
</evidence>
<dbReference type="Pfam" id="PF00005">
    <property type="entry name" value="ABC_tran"/>
    <property type="match status" value="2"/>
</dbReference>
<dbReference type="InterPro" id="IPR017871">
    <property type="entry name" value="ABC_transporter-like_CS"/>
</dbReference>
<dbReference type="InterPro" id="IPR003439">
    <property type="entry name" value="ABC_transporter-like_ATP-bd"/>
</dbReference>
<dbReference type="InterPro" id="IPR050388">
    <property type="entry name" value="ABC_Ni/Peptide_Import"/>
</dbReference>
<dbReference type="RefSeq" id="WP_011791863.1">
    <property type="nucleotide sequence ID" value="NC_008751.1"/>
</dbReference>
<comment type="similarity">
    <text evidence="2">Belongs to the ABC transporter superfamily.</text>
</comment>
<dbReference type="AlphaFoldDB" id="A0A0H3A8R3"/>
<keyword evidence="4" id="KW-1003">Cell membrane</keyword>
<dbReference type="InterPro" id="IPR003593">
    <property type="entry name" value="AAA+_ATPase"/>
</dbReference>
<dbReference type="InterPro" id="IPR027417">
    <property type="entry name" value="P-loop_NTPase"/>
</dbReference>
<dbReference type="PANTHER" id="PTHR43297:SF2">
    <property type="entry name" value="DIPEPTIDE TRANSPORT ATP-BINDING PROTEIN DPPD"/>
    <property type="match status" value="1"/>
</dbReference>
<protein>
    <submittedName>
        <fullName evidence="10">ABC transporter related protein</fullName>
    </submittedName>
</protein>
<keyword evidence="3" id="KW-0813">Transport</keyword>
<dbReference type="Proteomes" id="UP000009173">
    <property type="component" value="Chromosome"/>
</dbReference>
<dbReference type="GO" id="GO:0016887">
    <property type="term" value="F:ATP hydrolysis activity"/>
    <property type="evidence" value="ECO:0007669"/>
    <property type="project" value="InterPro"/>
</dbReference>
<name>A0A0H3A8R3_NITV4</name>
<keyword evidence="6" id="KW-0067">ATP-binding</keyword>
<comment type="subcellular location">
    <subcellularLocation>
        <location evidence="1">Cell inner membrane</location>
        <topology evidence="1">Peripheral membrane protein</topology>
    </subcellularLocation>
</comment>
<dbReference type="GO" id="GO:0005524">
    <property type="term" value="F:ATP binding"/>
    <property type="evidence" value="ECO:0007669"/>
    <property type="project" value="UniProtKB-KW"/>
</dbReference>
<dbReference type="NCBIfam" id="NF007739">
    <property type="entry name" value="PRK10419.1"/>
    <property type="match status" value="2"/>
</dbReference>
<evidence type="ECO:0000313" key="11">
    <source>
        <dbReference type="Proteomes" id="UP000009173"/>
    </source>
</evidence>
<sequence length="593" mass="62840">MTHDLLHIEDLHLAFGGSAHPPAASGRAVLHGVGLTMRRGEIHALVGASGSGKSLTARAVLGLLPPGARMTHGSIRFEGAQLAHAPESALRALRGDRIGMVFQDPLSSLNPLHTIERQVAEPLAIHKGIRGPRARARALELLDMVGLDEPEARLASYPHQLSGGQRQRVALAMALANDPALLIADEPTTALDTTVQCQILRLIDNLRHRLGMGVLIVSHDLGVVRSLADVIHVMDAGCIVESAPTTRIFSAPASPVTRALLGAEGPPGPAPLPETTAAQTALLEARDMGVTFTRQKGLFGLRTTGHDALVSASFALRRGECLGVVGESGSGKSTLALAVLRLIASRGRVTLDGQRLDTLDEEALRPLRRKVQAVFQDPFSALNPRMTVAESIAEGLTTHFPDLRGRQGLKAMHDKTLAALDEVGLSDDFMHRYPGELSGGQCQRVVIARALALRPEVLVLDEPTSSLDRALQFQVVALLRDLQVRHGMACLFITHDLSLVRSFCHRVMVLHRGHVVEAGPTPVVLDAPATATTRALIEAALGCAPAPASGLSAATTEPAGLMVGRPRFAEMTPAHDATATTSNRRPRSDAAGA</sequence>
<dbReference type="SUPFAM" id="SSF52540">
    <property type="entry name" value="P-loop containing nucleoside triphosphate hydrolases"/>
    <property type="match status" value="2"/>
</dbReference>
<reference evidence="11" key="1">
    <citation type="journal article" date="2009" name="Environ. Microbiol.">
        <title>Contribution of mobile genetic elements to Desulfovibrio vulgaris genome plasticity.</title>
        <authorList>
            <person name="Walker C.B."/>
            <person name="Stolyar S."/>
            <person name="Chivian D."/>
            <person name="Pinel N."/>
            <person name="Gabster J.A."/>
            <person name="Dehal P.S."/>
            <person name="He Z."/>
            <person name="Yang Z.K."/>
            <person name="Yen H.C."/>
            <person name="Zhou J."/>
            <person name="Wall J.D."/>
            <person name="Hazen T.C."/>
            <person name="Arkin A.P."/>
            <person name="Stahl D.A."/>
        </authorList>
    </citation>
    <scope>NUCLEOTIDE SEQUENCE [LARGE SCALE GENOMIC DNA]</scope>
    <source>
        <strain evidence="11">DP4</strain>
    </source>
</reference>
<dbReference type="KEGG" id="dvl:Dvul_0842"/>
<evidence type="ECO:0000256" key="4">
    <source>
        <dbReference type="ARBA" id="ARBA00022475"/>
    </source>
</evidence>
<keyword evidence="5" id="KW-0547">Nucleotide-binding</keyword>
<evidence type="ECO:0000256" key="5">
    <source>
        <dbReference type="ARBA" id="ARBA00022741"/>
    </source>
</evidence>
<feature type="domain" description="ABC transporter" evidence="9">
    <location>
        <begin position="6"/>
        <end position="261"/>
    </location>
</feature>
<dbReference type="HOGENOM" id="CLU_000604_86_2_7"/>
<dbReference type="CDD" id="cd03257">
    <property type="entry name" value="ABC_NikE_OppD_transporters"/>
    <property type="match status" value="2"/>
</dbReference>
<evidence type="ECO:0000256" key="1">
    <source>
        <dbReference type="ARBA" id="ARBA00004417"/>
    </source>
</evidence>
<feature type="region of interest" description="Disordered" evidence="8">
    <location>
        <begin position="571"/>
        <end position="593"/>
    </location>
</feature>
<dbReference type="SMART" id="SM00382">
    <property type="entry name" value="AAA"/>
    <property type="match status" value="2"/>
</dbReference>
<gene>
    <name evidence="10" type="ordered locus">Dvul_0842</name>
</gene>
<evidence type="ECO:0000259" key="9">
    <source>
        <dbReference type="PROSITE" id="PS50893"/>
    </source>
</evidence>
<dbReference type="PROSITE" id="PS50893">
    <property type="entry name" value="ABC_TRANSPORTER_2"/>
    <property type="match status" value="2"/>
</dbReference>
<dbReference type="GO" id="GO:0005886">
    <property type="term" value="C:plasma membrane"/>
    <property type="evidence" value="ECO:0007669"/>
    <property type="project" value="UniProtKB-SubCell"/>
</dbReference>
<dbReference type="PANTHER" id="PTHR43297">
    <property type="entry name" value="OLIGOPEPTIDE TRANSPORT ATP-BINDING PROTEIN APPD"/>
    <property type="match status" value="1"/>
</dbReference>
<dbReference type="NCBIfam" id="NF008453">
    <property type="entry name" value="PRK11308.1"/>
    <property type="match status" value="2"/>
</dbReference>
<evidence type="ECO:0000256" key="7">
    <source>
        <dbReference type="ARBA" id="ARBA00023136"/>
    </source>
</evidence>